<name>A0AB33J1P5_9BACT</name>
<dbReference type="InterPro" id="IPR011123">
    <property type="entry name" value="Y_Y_Y"/>
</dbReference>
<proteinExistence type="predicted"/>
<dbReference type="SUPFAM" id="SSF50969">
    <property type="entry name" value="YVTN repeat-like/Quinoprotein amine dehydrogenase"/>
    <property type="match status" value="1"/>
</dbReference>
<keyword evidence="3 8" id="KW-0597">Phosphoprotein</keyword>
<evidence type="ECO:0000313" key="13">
    <source>
        <dbReference type="EMBL" id="BFO73497.1"/>
    </source>
</evidence>
<dbReference type="SMART" id="SM00387">
    <property type="entry name" value="HATPase_c"/>
    <property type="match status" value="1"/>
</dbReference>
<feature type="domain" description="Histidine kinase" evidence="11">
    <location>
        <begin position="822"/>
        <end position="1040"/>
    </location>
</feature>
<dbReference type="InterPro" id="IPR015943">
    <property type="entry name" value="WD40/YVTN_repeat-like_dom_sf"/>
</dbReference>
<dbReference type="InterPro" id="IPR011110">
    <property type="entry name" value="Reg_prop"/>
</dbReference>
<evidence type="ECO:0000256" key="6">
    <source>
        <dbReference type="ARBA" id="ARBA00023015"/>
    </source>
</evidence>
<dbReference type="InterPro" id="IPR011044">
    <property type="entry name" value="Quino_amine_DH_bsu"/>
</dbReference>
<dbReference type="Pfam" id="PF07494">
    <property type="entry name" value="Reg_prop"/>
    <property type="match status" value="3"/>
</dbReference>
<dbReference type="PROSITE" id="PS50110">
    <property type="entry name" value="RESPONSE_REGULATORY"/>
    <property type="match status" value="1"/>
</dbReference>
<gene>
    <name evidence="13" type="ORF">GTC17254_10940</name>
</gene>
<keyword evidence="9" id="KW-0732">Signal</keyword>
<dbReference type="InterPro" id="IPR009057">
    <property type="entry name" value="Homeodomain-like_sf"/>
</dbReference>
<dbReference type="Gene3D" id="2.130.10.10">
    <property type="entry name" value="YVTN repeat-like/Quinoprotein amine dehydrogenase"/>
    <property type="match status" value="2"/>
</dbReference>
<evidence type="ECO:0000256" key="5">
    <source>
        <dbReference type="ARBA" id="ARBA00022777"/>
    </source>
</evidence>
<feature type="domain" description="HTH araC/xylS-type" evidence="10">
    <location>
        <begin position="1223"/>
        <end position="1323"/>
    </location>
</feature>
<dbReference type="Pfam" id="PF02518">
    <property type="entry name" value="HATPase_c"/>
    <property type="match status" value="1"/>
</dbReference>
<evidence type="ECO:0000256" key="2">
    <source>
        <dbReference type="ARBA" id="ARBA00012438"/>
    </source>
</evidence>
<sequence length="1327" mass="151307">MKKLSLLFLSIILQTTSLLAQNITFKHLMPEDGLSQVSVNSVCVDSLGMIWIATREGLNYYDGNTITVYRKKKGEPHSLFCNTVSRVISDGHKRLYLQCTEGLAMMDIATRKFKTITHAPIGAIRFNKQLYVGVENTVYAYDHELQHTVFTVLPSHTTISSIGFDGRGNMLIGTNNNGVYRRTKAGTMEHIIPRGSITDIYTDRENETWIGSWADGMYRMSVDGRVRNVRAEDHIGLQSNFVRTFCQDNLGYIWLGTFRGLQRLDKQSGAFQLYSADGKAGSLSNASIWSIAKDSQGTLWMGTYFGGVNYFNPEFEIYNYFRQGKSPAEGLSSPIVGSMTEDDQKHLWICTEGGGLNMYDRNTGQIKWFSLPSTPNIITHNNLKSIYYDKKRQCLWIGTHLGGLNRMDLKSGKITNYSRRDGDPHSLPSNIVRDIVPYGSKLILATQNGVCLFTPETGKCQQLLRRNKFSKYISVIPCITIDRKQQLWIGTERDGVFCYDMKRQKLYWYRHNEHNRHSLSSNNINKIYTDRRGNIWICTSGTGIDRYIPQTNSFENYDANKNGLASDCVYSICESSVSDNKMLVITNQGYSEFNLKEKHFQNFGRNNGFPLSAVNERALYMSKDGQVFLGGVNGMLFFNEKQLHNISKKYNIQFGKLFVNGKEVNPQDETGLLEQALEYTSKLVLKNNVKMFAIEIANSNHIEDNRARLVYQLEGYSKTWNELHEGQSVVSFTNLNPGTYTLICKSSRPEIQAAKLEIRILPPWYKTWWAYLAYPFILGFIIWYFTSNYLERVNLYASLKYERKRASDIEEMNQSKLRFFTNISHEIRNPLTVIIGLSESMLGMDTFNPRVYSKLLSIHKSSMQLRDFISELLDFRKQEQGKMVIHPIELDLTSLVYETFLIYREYGVAKGIEVKLQCDAEHIIAKLDLLQMKKVINNLLANAIKHTPQGGDVSIVLSADEITFTLLVNNPGNPIPAEQIEKIFDRFYQVEQLELSSRELGTGIGLALVKGIVELHQGEIHVTSNATNGTSFIIKIPKGEITGQQQLMVQTLPVDTVLMPDTEEEKTEERKEETATILIVEDNETLLTMLQDLFRPYYKVLTAQDGEQGLAAVKEALPDIVLTDLVMPKMLGTELCRSIKRNPEICHIPVVLLTARTSVDNQVESLKIGADDYITKPFVASILLARCNNLINNRRMLQQRFSKSAEQQPDMLATNEIDKKLLERALKLIEENYTDPNFNVDKFAREIGMSRTALFNKWKSLTSDTPMSFIQSYRLKKAASMLKAKPDLTIAEVSDKNGFSSARYFCKCFKDFYHIMPSKYRTEDTDN</sequence>
<evidence type="ECO:0000256" key="7">
    <source>
        <dbReference type="ARBA" id="ARBA00023163"/>
    </source>
</evidence>
<dbReference type="GO" id="GO:0043565">
    <property type="term" value="F:sequence-specific DNA binding"/>
    <property type="evidence" value="ECO:0007669"/>
    <property type="project" value="InterPro"/>
</dbReference>
<evidence type="ECO:0000259" key="11">
    <source>
        <dbReference type="PROSITE" id="PS50109"/>
    </source>
</evidence>
<dbReference type="SMART" id="SM00388">
    <property type="entry name" value="HisKA"/>
    <property type="match status" value="1"/>
</dbReference>
<dbReference type="InterPro" id="IPR018060">
    <property type="entry name" value="HTH_AraC"/>
</dbReference>
<evidence type="ECO:0000259" key="12">
    <source>
        <dbReference type="PROSITE" id="PS50110"/>
    </source>
</evidence>
<dbReference type="GO" id="GO:0000155">
    <property type="term" value="F:phosphorelay sensor kinase activity"/>
    <property type="evidence" value="ECO:0007669"/>
    <property type="project" value="InterPro"/>
</dbReference>
<dbReference type="SMART" id="SM00448">
    <property type="entry name" value="REC"/>
    <property type="match status" value="1"/>
</dbReference>
<dbReference type="InterPro" id="IPR004358">
    <property type="entry name" value="Sig_transdc_His_kin-like_C"/>
</dbReference>
<evidence type="ECO:0000259" key="10">
    <source>
        <dbReference type="PROSITE" id="PS01124"/>
    </source>
</evidence>
<dbReference type="Pfam" id="PF00512">
    <property type="entry name" value="HisKA"/>
    <property type="match status" value="1"/>
</dbReference>
<feature type="signal peptide" evidence="9">
    <location>
        <begin position="1"/>
        <end position="20"/>
    </location>
</feature>
<keyword evidence="4" id="KW-0808">Transferase</keyword>
<dbReference type="Pfam" id="PF12833">
    <property type="entry name" value="HTH_18"/>
    <property type="match status" value="1"/>
</dbReference>
<evidence type="ECO:0000256" key="3">
    <source>
        <dbReference type="ARBA" id="ARBA00022553"/>
    </source>
</evidence>
<dbReference type="InterPro" id="IPR036890">
    <property type="entry name" value="HATPase_C_sf"/>
</dbReference>
<evidence type="ECO:0000256" key="4">
    <source>
        <dbReference type="ARBA" id="ARBA00022679"/>
    </source>
</evidence>
<dbReference type="Gene3D" id="1.10.287.130">
    <property type="match status" value="1"/>
</dbReference>
<dbReference type="SMART" id="SM00342">
    <property type="entry name" value="HTH_ARAC"/>
    <property type="match status" value="1"/>
</dbReference>
<evidence type="ECO:0000256" key="8">
    <source>
        <dbReference type="PROSITE-ProRule" id="PRU00169"/>
    </source>
</evidence>
<dbReference type="SUPFAM" id="SSF52172">
    <property type="entry name" value="CheY-like"/>
    <property type="match status" value="1"/>
</dbReference>
<keyword evidence="7" id="KW-0804">Transcription</keyword>
<dbReference type="FunFam" id="3.30.565.10:FF:000006">
    <property type="entry name" value="Sensor histidine kinase WalK"/>
    <property type="match status" value="1"/>
</dbReference>
<dbReference type="Gene3D" id="3.30.565.10">
    <property type="entry name" value="Histidine kinase-like ATPase, C-terminal domain"/>
    <property type="match status" value="1"/>
</dbReference>
<reference evidence="13" key="1">
    <citation type="submission" date="2024-07" db="EMBL/GenBank/DDBJ databases">
        <title>Complete genome sequence of Prevotella sp. YM-2024 GTC17254.</title>
        <authorList>
            <person name="Hayashi M."/>
            <person name="Muto Y."/>
            <person name="Tanaka K."/>
            <person name="Niwa H."/>
        </authorList>
    </citation>
    <scope>NUCLEOTIDE SEQUENCE</scope>
    <source>
        <strain evidence="13">GTC17254</strain>
    </source>
</reference>
<feature type="modified residue" description="4-aspartylphosphate" evidence="8">
    <location>
        <position position="1124"/>
    </location>
</feature>
<accession>A0AB33J1P5</accession>
<comment type="catalytic activity">
    <reaction evidence="1">
        <text>ATP + protein L-histidine = ADP + protein N-phospho-L-histidine.</text>
        <dbReference type="EC" id="2.7.13.3"/>
    </reaction>
</comment>
<dbReference type="Pfam" id="PF07495">
    <property type="entry name" value="Y_Y_Y"/>
    <property type="match status" value="1"/>
</dbReference>
<dbReference type="InterPro" id="IPR011006">
    <property type="entry name" value="CheY-like_superfamily"/>
</dbReference>
<feature type="domain" description="Response regulatory" evidence="12">
    <location>
        <begin position="1076"/>
        <end position="1191"/>
    </location>
</feature>
<dbReference type="InterPro" id="IPR013783">
    <property type="entry name" value="Ig-like_fold"/>
</dbReference>
<dbReference type="PROSITE" id="PS50109">
    <property type="entry name" value="HIS_KIN"/>
    <property type="match status" value="1"/>
</dbReference>
<dbReference type="Pfam" id="PF00072">
    <property type="entry name" value="Response_reg"/>
    <property type="match status" value="1"/>
</dbReference>
<dbReference type="InterPro" id="IPR036097">
    <property type="entry name" value="HisK_dim/P_sf"/>
</dbReference>
<dbReference type="InterPro" id="IPR003594">
    <property type="entry name" value="HATPase_dom"/>
</dbReference>
<dbReference type="PANTHER" id="PTHR43547">
    <property type="entry name" value="TWO-COMPONENT HISTIDINE KINASE"/>
    <property type="match status" value="1"/>
</dbReference>
<dbReference type="Gene3D" id="2.60.40.10">
    <property type="entry name" value="Immunoglobulins"/>
    <property type="match status" value="1"/>
</dbReference>
<keyword evidence="5" id="KW-0418">Kinase</keyword>
<dbReference type="EMBL" id="AP035786">
    <property type="protein sequence ID" value="BFO73497.1"/>
    <property type="molecule type" value="Genomic_DNA"/>
</dbReference>
<dbReference type="CDD" id="cd00082">
    <property type="entry name" value="HisKA"/>
    <property type="match status" value="1"/>
</dbReference>
<dbReference type="SUPFAM" id="SSF47384">
    <property type="entry name" value="Homodimeric domain of signal transducing histidine kinase"/>
    <property type="match status" value="1"/>
</dbReference>
<dbReference type="InterPro" id="IPR005467">
    <property type="entry name" value="His_kinase_dom"/>
</dbReference>
<organism evidence="13">
    <name type="scientific">Prevotella sp. GTC17254</name>
    <dbReference type="NCBI Taxonomy" id="3236794"/>
    <lineage>
        <taxon>Bacteria</taxon>
        <taxon>Pseudomonadati</taxon>
        <taxon>Bacteroidota</taxon>
        <taxon>Bacteroidia</taxon>
        <taxon>Bacteroidales</taxon>
        <taxon>Prevotellaceae</taxon>
        <taxon>Prevotella</taxon>
    </lineage>
</organism>
<dbReference type="PROSITE" id="PS01124">
    <property type="entry name" value="HTH_ARAC_FAMILY_2"/>
    <property type="match status" value="1"/>
</dbReference>
<dbReference type="InterPro" id="IPR001789">
    <property type="entry name" value="Sig_transdc_resp-reg_receiver"/>
</dbReference>
<dbReference type="PANTHER" id="PTHR43547:SF2">
    <property type="entry name" value="HYBRID SIGNAL TRANSDUCTION HISTIDINE KINASE C"/>
    <property type="match status" value="1"/>
</dbReference>
<dbReference type="Gene3D" id="1.10.10.60">
    <property type="entry name" value="Homeodomain-like"/>
    <property type="match status" value="1"/>
</dbReference>
<keyword evidence="6" id="KW-0805">Transcription regulation</keyword>
<feature type="chain" id="PRO_5044225096" description="histidine kinase" evidence="9">
    <location>
        <begin position="21"/>
        <end position="1327"/>
    </location>
</feature>
<dbReference type="PRINTS" id="PR00344">
    <property type="entry name" value="BCTRLSENSOR"/>
</dbReference>
<dbReference type="InterPro" id="IPR003661">
    <property type="entry name" value="HisK_dim/P_dom"/>
</dbReference>
<evidence type="ECO:0000256" key="9">
    <source>
        <dbReference type="SAM" id="SignalP"/>
    </source>
</evidence>
<dbReference type="SUPFAM" id="SSF55874">
    <property type="entry name" value="ATPase domain of HSP90 chaperone/DNA topoisomerase II/histidine kinase"/>
    <property type="match status" value="1"/>
</dbReference>
<dbReference type="SUPFAM" id="SSF63829">
    <property type="entry name" value="Calcium-dependent phosphotriesterase"/>
    <property type="match status" value="2"/>
</dbReference>
<evidence type="ECO:0000256" key="1">
    <source>
        <dbReference type="ARBA" id="ARBA00000085"/>
    </source>
</evidence>
<protein>
    <recommendedName>
        <fullName evidence="2">histidine kinase</fullName>
        <ecNumber evidence="2">2.7.13.3</ecNumber>
    </recommendedName>
</protein>
<dbReference type="EC" id="2.7.13.3" evidence="2"/>
<dbReference type="GO" id="GO:0003700">
    <property type="term" value="F:DNA-binding transcription factor activity"/>
    <property type="evidence" value="ECO:0007669"/>
    <property type="project" value="InterPro"/>
</dbReference>
<dbReference type="SUPFAM" id="SSF46689">
    <property type="entry name" value="Homeodomain-like"/>
    <property type="match status" value="1"/>
</dbReference>
<dbReference type="Gene3D" id="3.40.50.2300">
    <property type="match status" value="1"/>
</dbReference>